<feature type="domain" description="Acetyl-CoA hydrolase/transferase C-terminal" evidence="4">
    <location>
        <begin position="325"/>
        <end position="478"/>
    </location>
</feature>
<dbReference type="Pfam" id="PF02550">
    <property type="entry name" value="AcetylCoA_hydro"/>
    <property type="match status" value="1"/>
</dbReference>
<dbReference type="InterPro" id="IPR037171">
    <property type="entry name" value="NagB/RpiA_transferase-like"/>
</dbReference>
<dbReference type="InterPro" id="IPR026888">
    <property type="entry name" value="AcetylCoA_hyd_C"/>
</dbReference>
<dbReference type="SUPFAM" id="SSF100950">
    <property type="entry name" value="NagB/RpiA/CoA transferase-like"/>
    <property type="match status" value="2"/>
</dbReference>
<dbReference type="InterPro" id="IPR003702">
    <property type="entry name" value="ActCoA_hydro_N"/>
</dbReference>
<dbReference type="Gene3D" id="3.40.1080.10">
    <property type="entry name" value="Glutaconate Coenzyme A-transferase"/>
    <property type="match status" value="1"/>
</dbReference>
<dbReference type="Gene3D" id="3.30.750.70">
    <property type="entry name" value="4-hydroxybutyrate coenzyme like domains"/>
    <property type="match status" value="1"/>
</dbReference>
<accession>A0A0V1HFG7</accession>
<dbReference type="GO" id="GO:0005739">
    <property type="term" value="C:mitochondrion"/>
    <property type="evidence" value="ECO:0007669"/>
    <property type="project" value="TreeGrafter"/>
</dbReference>
<dbReference type="STRING" id="268475.A0A0V1HFG7"/>
<proteinExistence type="inferred from homology"/>
<keyword evidence="2 5" id="KW-0808">Transferase</keyword>
<reference evidence="5 6" key="1">
    <citation type="submission" date="2015-01" db="EMBL/GenBank/DDBJ databases">
        <title>Evolution of Trichinella species and genotypes.</title>
        <authorList>
            <person name="Korhonen P.K."/>
            <person name="Edoardo P."/>
            <person name="Giuseppe L.R."/>
            <person name="Gasser R.B."/>
        </authorList>
    </citation>
    <scope>NUCLEOTIDE SEQUENCE [LARGE SCALE GENOMIC DNA]</scope>
    <source>
        <strain evidence="5">ISS1029</strain>
    </source>
</reference>
<keyword evidence="6" id="KW-1185">Reference proteome</keyword>
<dbReference type="PANTHER" id="PTHR21432">
    <property type="entry name" value="ACETYL-COA HYDROLASE-RELATED"/>
    <property type="match status" value="1"/>
</dbReference>
<evidence type="ECO:0000256" key="1">
    <source>
        <dbReference type="ARBA" id="ARBA00009632"/>
    </source>
</evidence>
<evidence type="ECO:0000313" key="5">
    <source>
        <dbReference type="EMBL" id="KRZ09560.1"/>
    </source>
</evidence>
<organism evidence="5 6">
    <name type="scientific">Trichinella zimbabwensis</name>
    <dbReference type="NCBI Taxonomy" id="268475"/>
    <lineage>
        <taxon>Eukaryota</taxon>
        <taxon>Metazoa</taxon>
        <taxon>Ecdysozoa</taxon>
        <taxon>Nematoda</taxon>
        <taxon>Enoplea</taxon>
        <taxon>Dorylaimia</taxon>
        <taxon>Trichinellida</taxon>
        <taxon>Trichinellidae</taxon>
        <taxon>Trichinella</taxon>
    </lineage>
</organism>
<comment type="similarity">
    <text evidence="1">Belongs to the acetyl-CoA hydrolase/transferase family.</text>
</comment>
<comment type="caution">
    <text evidence="5">The sequence shown here is derived from an EMBL/GenBank/DDBJ whole genome shotgun (WGS) entry which is preliminary data.</text>
</comment>
<dbReference type="GO" id="GO:0006083">
    <property type="term" value="P:acetate metabolic process"/>
    <property type="evidence" value="ECO:0007669"/>
    <property type="project" value="InterPro"/>
</dbReference>
<dbReference type="Gene3D" id="3.40.1080.20">
    <property type="entry name" value="Acetyl-CoA hydrolase/transferase C-terminal domain"/>
    <property type="match status" value="1"/>
</dbReference>
<feature type="domain" description="Acetyl-CoA hydrolase/transferase N-terminal" evidence="3">
    <location>
        <begin position="60"/>
        <end position="232"/>
    </location>
</feature>
<dbReference type="EMBL" id="JYDP01000071">
    <property type="protein sequence ID" value="KRZ09561.1"/>
    <property type="molecule type" value="Genomic_DNA"/>
</dbReference>
<evidence type="ECO:0000256" key="2">
    <source>
        <dbReference type="ARBA" id="ARBA00022679"/>
    </source>
</evidence>
<dbReference type="PANTHER" id="PTHR21432:SF20">
    <property type="entry name" value="ACETYL-COA HYDROLASE"/>
    <property type="match status" value="1"/>
</dbReference>
<dbReference type="GO" id="GO:0008775">
    <property type="term" value="F:acetate CoA-transferase activity"/>
    <property type="evidence" value="ECO:0007669"/>
    <property type="project" value="InterPro"/>
</dbReference>
<gene>
    <name evidence="5" type="primary">cat2</name>
    <name evidence="5" type="ORF">T11_14407</name>
</gene>
<dbReference type="AlphaFoldDB" id="A0A0V1HFG7"/>
<dbReference type="InterPro" id="IPR046433">
    <property type="entry name" value="ActCoA_hydro"/>
</dbReference>
<evidence type="ECO:0000259" key="3">
    <source>
        <dbReference type="Pfam" id="PF02550"/>
    </source>
</evidence>
<evidence type="ECO:0000313" key="6">
    <source>
        <dbReference type="Proteomes" id="UP000055024"/>
    </source>
</evidence>
<dbReference type="Proteomes" id="UP000055024">
    <property type="component" value="Unassembled WGS sequence"/>
</dbReference>
<protein>
    <submittedName>
        <fullName evidence="5">4-hydroxybutyrate coenzyme A transferase</fullName>
    </submittedName>
</protein>
<dbReference type="OrthoDB" id="10250396at2759"/>
<name>A0A0V1HFG7_9BILA</name>
<sequence length="490" mass="53420">MLSLTVHHLENLVCHLRRLFNMAALFFRSIVNSCSKFANPRLFSSVVCEPFQPISGRTPKICSPEEAVRHVKSGDSVYTHGVAGTPTLLIDALADYAKSAGLTGVKLYHIHLEGPAKWAEPEYCKHIRSQCLFIAGNLRQAVNEGRADCLSIFLSDTPALFHKQVVKVDVAIVTVSPPDKKGFCTLGTGVDCTRAALQHAKFIIGISNPNMPRTFGDGCIHMSHFDCLVNSDQPLYNSHQSKMSAAEEQIGKLIAENLIEDGSTLQMGIGNIPDAVLLQLKGHKDLGIHTEMFSDGVLALIENGALTNSKKRLHPGKLVSSFSLGSKKLYDWMNDNPMLYMGDVTWVNDPAIIKLNPKVCAINSGIEVDLTGQIVADSIGTRIYSGFGGQVDFMRGAAVGVDGKGKPIMALQSVTKKGESKIVSVPKLGAGVVTTRAHAHYVVTENGIANLFGKNMRQRAYEMIRIANVNHRQSLEKAFYDRFKCMPSAD</sequence>
<dbReference type="EMBL" id="JYDP01000071">
    <property type="protein sequence ID" value="KRZ09560.1"/>
    <property type="molecule type" value="Genomic_DNA"/>
</dbReference>
<dbReference type="InterPro" id="IPR038460">
    <property type="entry name" value="AcetylCoA_hyd_C_sf"/>
</dbReference>
<evidence type="ECO:0000259" key="4">
    <source>
        <dbReference type="Pfam" id="PF13336"/>
    </source>
</evidence>
<dbReference type="Pfam" id="PF13336">
    <property type="entry name" value="AcetylCoA_hyd_C"/>
    <property type="match status" value="1"/>
</dbReference>